<sequence>MDAPNNNEERQESVSRPLSPAFLDSHAHNWADPPLSEYNQPQFPPTLYDIPALRSHHHIRPIQPFRRYNYLDAQGEDLGSRQYTLGSDNYWELNEILTNAYRENAQDASRLPQFTSVCIPSDIWGLPPAPISYPTITPPTVDELPLSPLQAQWPASPLSSDSRTMSEVRPGSLPPLSSSEPRSSSETPVTLEPEPGPSHRRRRSSASRNTWICGPCNRTFYRKAELDRHIKTASIHQQERRYRCQYCEEPFTRPDAKGRHERMCPRNPDSSGSPKGKGKQGGSSSD</sequence>
<comment type="caution">
    <text evidence="4">The sequence shown here is derived from an EMBL/GenBank/DDBJ whole genome shotgun (WGS) entry which is preliminary data.</text>
</comment>
<gene>
    <name evidence="4" type="ORF">RDB_LOCUS31948</name>
</gene>
<name>A0A8H2WJG4_9AGAM</name>
<dbReference type="InterPro" id="IPR036236">
    <property type="entry name" value="Znf_C2H2_sf"/>
</dbReference>
<dbReference type="SUPFAM" id="SSF57667">
    <property type="entry name" value="beta-beta-alpha zinc fingers"/>
    <property type="match status" value="1"/>
</dbReference>
<keyword evidence="1" id="KW-0862">Zinc</keyword>
<protein>
    <recommendedName>
        <fullName evidence="3">C2H2-type domain-containing protein</fullName>
    </recommendedName>
</protein>
<evidence type="ECO:0000256" key="2">
    <source>
        <dbReference type="SAM" id="MobiDB-lite"/>
    </source>
</evidence>
<dbReference type="EMBL" id="CAJMWS010000207">
    <property type="protein sequence ID" value="CAE6378565.1"/>
    <property type="molecule type" value="Genomic_DNA"/>
</dbReference>
<dbReference type="Proteomes" id="UP000663846">
    <property type="component" value="Unassembled WGS sequence"/>
</dbReference>
<dbReference type="Gene3D" id="3.30.160.60">
    <property type="entry name" value="Classic Zinc Finger"/>
    <property type="match status" value="1"/>
</dbReference>
<evidence type="ECO:0000259" key="3">
    <source>
        <dbReference type="PROSITE" id="PS50157"/>
    </source>
</evidence>
<dbReference type="AlphaFoldDB" id="A0A8H2WJG4"/>
<evidence type="ECO:0000313" key="5">
    <source>
        <dbReference type="Proteomes" id="UP000663846"/>
    </source>
</evidence>
<keyword evidence="1" id="KW-0863">Zinc-finger</keyword>
<accession>A0A8H2WJG4</accession>
<evidence type="ECO:0000256" key="1">
    <source>
        <dbReference type="PROSITE-ProRule" id="PRU00042"/>
    </source>
</evidence>
<feature type="region of interest" description="Disordered" evidence="2">
    <location>
        <begin position="152"/>
        <end position="207"/>
    </location>
</feature>
<dbReference type="GO" id="GO:0008270">
    <property type="term" value="F:zinc ion binding"/>
    <property type="evidence" value="ECO:0007669"/>
    <property type="project" value="UniProtKB-KW"/>
</dbReference>
<reference evidence="4" key="1">
    <citation type="submission" date="2021-01" db="EMBL/GenBank/DDBJ databases">
        <authorList>
            <person name="Kaushik A."/>
        </authorList>
    </citation>
    <scope>NUCLEOTIDE SEQUENCE</scope>
    <source>
        <strain evidence="4">AG1-1C</strain>
    </source>
</reference>
<dbReference type="PROSITE" id="PS50157">
    <property type="entry name" value="ZINC_FINGER_C2H2_2"/>
    <property type="match status" value="1"/>
</dbReference>
<feature type="compositionally biased region" description="Basic and acidic residues" evidence="2">
    <location>
        <begin position="251"/>
        <end position="264"/>
    </location>
</feature>
<keyword evidence="1" id="KW-0479">Metal-binding</keyword>
<evidence type="ECO:0000313" key="4">
    <source>
        <dbReference type="EMBL" id="CAE6378565.1"/>
    </source>
</evidence>
<feature type="domain" description="C2H2-type" evidence="3">
    <location>
        <begin position="211"/>
        <end position="241"/>
    </location>
</feature>
<proteinExistence type="predicted"/>
<organism evidence="4 5">
    <name type="scientific">Rhizoctonia solani</name>
    <dbReference type="NCBI Taxonomy" id="456999"/>
    <lineage>
        <taxon>Eukaryota</taxon>
        <taxon>Fungi</taxon>
        <taxon>Dikarya</taxon>
        <taxon>Basidiomycota</taxon>
        <taxon>Agaricomycotina</taxon>
        <taxon>Agaricomycetes</taxon>
        <taxon>Cantharellales</taxon>
        <taxon>Ceratobasidiaceae</taxon>
        <taxon>Rhizoctonia</taxon>
    </lineage>
</organism>
<dbReference type="InterPro" id="IPR013087">
    <property type="entry name" value="Znf_C2H2_type"/>
</dbReference>
<feature type="region of interest" description="Disordered" evidence="2">
    <location>
        <begin position="251"/>
        <end position="286"/>
    </location>
</feature>
<feature type="compositionally biased region" description="Low complexity" evidence="2">
    <location>
        <begin position="168"/>
        <end position="190"/>
    </location>
</feature>